<protein>
    <recommendedName>
        <fullName evidence="9">YjgP/YjgQ family permease</fullName>
    </recommendedName>
</protein>
<accession>A0A271J4D4</accession>
<organism evidence="7 8">
    <name type="scientific">Rubrivirga marina</name>
    <dbReference type="NCBI Taxonomy" id="1196024"/>
    <lineage>
        <taxon>Bacteria</taxon>
        <taxon>Pseudomonadati</taxon>
        <taxon>Rhodothermota</taxon>
        <taxon>Rhodothermia</taxon>
        <taxon>Rhodothermales</taxon>
        <taxon>Rubricoccaceae</taxon>
        <taxon>Rubrivirga</taxon>
    </lineage>
</organism>
<evidence type="ECO:0000256" key="2">
    <source>
        <dbReference type="ARBA" id="ARBA00022475"/>
    </source>
</evidence>
<keyword evidence="5 6" id="KW-0472">Membrane</keyword>
<evidence type="ECO:0000256" key="3">
    <source>
        <dbReference type="ARBA" id="ARBA00022692"/>
    </source>
</evidence>
<dbReference type="GO" id="GO:0043190">
    <property type="term" value="C:ATP-binding cassette (ABC) transporter complex"/>
    <property type="evidence" value="ECO:0007669"/>
    <property type="project" value="TreeGrafter"/>
</dbReference>
<keyword evidence="4 6" id="KW-1133">Transmembrane helix</keyword>
<dbReference type="Proteomes" id="UP000216339">
    <property type="component" value="Unassembled WGS sequence"/>
</dbReference>
<sequence>MSERRRSFRSRRISAISPFPFSASASEPQVGVAIFPPVIKRLHRQILKGLPLPFVAALLTLLFLLLMQFLIHYLPDLVGRGLPAVAVAELIAYSLAYMVTLAVPMAWLVALLASFGRLAESRGYLVAKSAGVSLPTLAWPTLVVGLALTAGMVYFNNEMLPEANYRLNGLWRDIRVSRPGFALTPGEFYTDVDGYAIRADAIPPDSSGLLLGVTVFEGGSGGDAATLTARRARLQTQYGGQRLTMLLEDGAIHRRSPDPQSDRYERLTFDRHRMAFDLSGLGGFERRDTDVGRTDRSMRTSEMLAVVDSLDGLAAGHADSVRAALDRWGESPTGEYAGARRIDSTATPEAARVGTGRPTLDGLADPERESVYDLALMRARSIGSEAETAVAALDRDRQRADRFRVEIYKKNSIALACLVFVLVGVPLGLAVPRAGVGLVAALAVFVFLFYWISLVGGEKLADREMLPPEIGMWAANVIIGALGVYLVVRETRDPAWRDPVRALAGRFKRRG</sequence>
<dbReference type="AlphaFoldDB" id="A0A271J4D4"/>
<dbReference type="OrthoDB" id="1096108at2"/>
<feature type="transmembrane region" description="Helical" evidence="6">
    <location>
        <begin position="412"/>
        <end position="431"/>
    </location>
</feature>
<keyword evidence="2" id="KW-1003">Cell membrane</keyword>
<comment type="caution">
    <text evidence="7">The sequence shown here is derived from an EMBL/GenBank/DDBJ whole genome shotgun (WGS) entry which is preliminary data.</text>
</comment>
<evidence type="ECO:0000256" key="4">
    <source>
        <dbReference type="ARBA" id="ARBA00022989"/>
    </source>
</evidence>
<dbReference type="EMBL" id="MQWD01000001">
    <property type="protein sequence ID" value="PAP78372.1"/>
    <property type="molecule type" value="Genomic_DNA"/>
</dbReference>
<proteinExistence type="predicted"/>
<evidence type="ECO:0000256" key="6">
    <source>
        <dbReference type="SAM" id="Phobius"/>
    </source>
</evidence>
<dbReference type="Pfam" id="PF03739">
    <property type="entry name" value="LptF_LptG"/>
    <property type="match status" value="1"/>
</dbReference>
<dbReference type="PANTHER" id="PTHR33529:SF6">
    <property type="entry name" value="YJGP_YJGQ FAMILY PERMEASE"/>
    <property type="match status" value="1"/>
</dbReference>
<gene>
    <name evidence="7" type="ORF">BSZ37_19060</name>
</gene>
<dbReference type="PANTHER" id="PTHR33529">
    <property type="entry name" value="SLR0882 PROTEIN-RELATED"/>
    <property type="match status" value="1"/>
</dbReference>
<keyword evidence="3 6" id="KW-0812">Transmembrane</keyword>
<evidence type="ECO:0000256" key="1">
    <source>
        <dbReference type="ARBA" id="ARBA00004651"/>
    </source>
</evidence>
<feature type="transmembrane region" description="Helical" evidence="6">
    <location>
        <begin position="50"/>
        <end position="71"/>
    </location>
</feature>
<feature type="transmembrane region" description="Helical" evidence="6">
    <location>
        <begin position="91"/>
        <end position="115"/>
    </location>
</feature>
<evidence type="ECO:0000256" key="5">
    <source>
        <dbReference type="ARBA" id="ARBA00023136"/>
    </source>
</evidence>
<name>A0A271J4D4_9BACT</name>
<reference evidence="7 8" key="1">
    <citation type="submission" date="2016-11" db="EMBL/GenBank/DDBJ databases">
        <title>Study of marine rhodopsin-containing bacteria.</title>
        <authorList>
            <person name="Yoshizawa S."/>
            <person name="Kumagai Y."/>
            <person name="Kogure K."/>
        </authorList>
    </citation>
    <scope>NUCLEOTIDE SEQUENCE [LARGE SCALE GENOMIC DNA]</scope>
    <source>
        <strain evidence="7 8">SAORIC-28</strain>
    </source>
</reference>
<evidence type="ECO:0000313" key="8">
    <source>
        <dbReference type="Proteomes" id="UP000216339"/>
    </source>
</evidence>
<dbReference type="InterPro" id="IPR005495">
    <property type="entry name" value="LptG/LptF_permease"/>
</dbReference>
<evidence type="ECO:0008006" key="9">
    <source>
        <dbReference type="Google" id="ProtNLM"/>
    </source>
</evidence>
<keyword evidence="8" id="KW-1185">Reference proteome</keyword>
<dbReference type="GO" id="GO:0015920">
    <property type="term" value="P:lipopolysaccharide transport"/>
    <property type="evidence" value="ECO:0007669"/>
    <property type="project" value="TreeGrafter"/>
</dbReference>
<feature type="transmembrane region" description="Helical" evidence="6">
    <location>
        <begin position="470"/>
        <end position="488"/>
    </location>
</feature>
<comment type="subcellular location">
    <subcellularLocation>
        <location evidence="1">Cell membrane</location>
        <topology evidence="1">Multi-pass membrane protein</topology>
    </subcellularLocation>
</comment>
<evidence type="ECO:0000313" key="7">
    <source>
        <dbReference type="EMBL" id="PAP78372.1"/>
    </source>
</evidence>
<feature type="transmembrane region" description="Helical" evidence="6">
    <location>
        <begin position="136"/>
        <end position="155"/>
    </location>
</feature>
<feature type="transmembrane region" description="Helical" evidence="6">
    <location>
        <begin position="438"/>
        <end position="458"/>
    </location>
</feature>